<name>Q22LP9_TETTS</name>
<dbReference type="AlphaFoldDB" id="Q22LP9"/>
<dbReference type="InterPro" id="IPR009670">
    <property type="entry name" value="SerH"/>
</dbReference>
<keyword evidence="1" id="KW-0732">Signal</keyword>
<dbReference type="Proteomes" id="UP000009168">
    <property type="component" value="Unassembled WGS sequence"/>
</dbReference>
<organism evidence="2 3">
    <name type="scientific">Tetrahymena thermophila (strain SB210)</name>
    <dbReference type="NCBI Taxonomy" id="312017"/>
    <lineage>
        <taxon>Eukaryota</taxon>
        <taxon>Sar</taxon>
        <taxon>Alveolata</taxon>
        <taxon>Ciliophora</taxon>
        <taxon>Intramacronucleata</taxon>
        <taxon>Oligohymenophorea</taxon>
        <taxon>Hymenostomatida</taxon>
        <taxon>Tetrahymenina</taxon>
        <taxon>Tetrahymenidae</taxon>
        <taxon>Tetrahymena</taxon>
    </lineage>
</organism>
<dbReference type="GeneID" id="7837886"/>
<reference evidence="3" key="1">
    <citation type="journal article" date="2006" name="PLoS Biol.">
        <title>Macronuclear genome sequence of the ciliate Tetrahymena thermophila, a model eukaryote.</title>
        <authorList>
            <person name="Eisen J.A."/>
            <person name="Coyne R.S."/>
            <person name="Wu M."/>
            <person name="Wu D."/>
            <person name="Thiagarajan M."/>
            <person name="Wortman J.R."/>
            <person name="Badger J.H."/>
            <person name="Ren Q."/>
            <person name="Amedeo P."/>
            <person name="Jones K.M."/>
            <person name="Tallon L.J."/>
            <person name="Delcher A.L."/>
            <person name="Salzberg S.L."/>
            <person name="Silva J.C."/>
            <person name="Haas B.J."/>
            <person name="Majoros W.H."/>
            <person name="Farzad M."/>
            <person name="Carlton J.M."/>
            <person name="Smith R.K. Jr."/>
            <person name="Garg J."/>
            <person name="Pearlman R.E."/>
            <person name="Karrer K.M."/>
            <person name="Sun L."/>
            <person name="Manning G."/>
            <person name="Elde N.C."/>
            <person name="Turkewitz A.P."/>
            <person name="Asai D.J."/>
            <person name="Wilkes D.E."/>
            <person name="Wang Y."/>
            <person name="Cai H."/>
            <person name="Collins K."/>
            <person name="Stewart B.A."/>
            <person name="Lee S.R."/>
            <person name="Wilamowska K."/>
            <person name="Weinberg Z."/>
            <person name="Ruzzo W.L."/>
            <person name="Wloga D."/>
            <person name="Gaertig J."/>
            <person name="Frankel J."/>
            <person name="Tsao C.-C."/>
            <person name="Gorovsky M.A."/>
            <person name="Keeling P.J."/>
            <person name="Waller R.F."/>
            <person name="Patron N.J."/>
            <person name="Cherry J.M."/>
            <person name="Stover N.A."/>
            <person name="Krieger C.J."/>
            <person name="del Toro C."/>
            <person name="Ryder H.F."/>
            <person name="Williamson S.C."/>
            <person name="Barbeau R.A."/>
            <person name="Hamilton E.P."/>
            <person name="Orias E."/>
        </authorList>
    </citation>
    <scope>NUCLEOTIDE SEQUENCE [LARGE SCALE GENOMIC DNA]</scope>
    <source>
        <strain evidence="3">SB210</strain>
    </source>
</reference>
<dbReference type="HOGENOM" id="CLU_1771835_0_0_1"/>
<feature type="chain" id="PRO_5004201080" evidence="1">
    <location>
        <begin position="19"/>
        <end position="150"/>
    </location>
</feature>
<protein>
    <submittedName>
        <fullName evidence="2">Cell surface immobilization antigen</fullName>
    </submittedName>
</protein>
<evidence type="ECO:0000256" key="1">
    <source>
        <dbReference type="SAM" id="SignalP"/>
    </source>
</evidence>
<gene>
    <name evidence="2" type="ORF">TTHERM_00701000</name>
</gene>
<sequence length="150" mass="15592">MSLKVLTLSLLIISVTYAASGNAISCGTGTADCTTACPASYPLPQGCAWSGTQPSCVVSNCDCSTTNLTDSYCQSCKGTLYYANTAMNTCVQSSASCNNRNVNSVKWTTQDCQTCSGNTKQKAKSDGSACINSSKILISSLFGLLLVLFA</sequence>
<dbReference type="KEGG" id="tet:TTHERM_00701000"/>
<keyword evidence="3" id="KW-1185">Reference proteome</keyword>
<evidence type="ECO:0000313" key="2">
    <source>
        <dbReference type="EMBL" id="EAR86217.1"/>
    </source>
</evidence>
<feature type="signal peptide" evidence="1">
    <location>
        <begin position="1"/>
        <end position="18"/>
    </location>
</feature>
<dbReference type="EMBL" id="GG662861">
    <property type="protein sequence ID" value="EAR86217.1"/>
    <property type="molecule type" value="Genomic_DNA"/>
</dbReference>
<evidence type="ECO:0000313" key="3">
    <source>
        <dbReference type="Proteomes" id="UP000009168"/>
    </source>
</evidence>
<dbReference type="Pfam" id="PF06873">
    <property type="entry name" value="SerH"/>
    <property type="match status" value="1"/>
</dbReference>
<dbReference type="RefSeq" id="XP_976812.1">
    <property type="nucleotide sequence ID" value="XM_971719.3"/>
</dbReference>
<proteinExistence type="predicted"/>
<accession>Q22LP9</accession>
<dbReference type="InParanoid" id="Q22LP9"/>